<dbReference type="Proteomes" id="UP000077202">
    <property type="component" value="Unassembled WGS sequence"/>
</dbReference>
<feature type="compositionally biased region" description="Basic and acidic residues" evidence="1">
    <location>
        <begin position="60"/>
        <end position="80"/>
    </location>
</feature>
<reference evidence="2" key="1">
    <citation type="submission" date="2016-03" db="EMBL/GenBank/DDBJ databases">
        <title>Mechanisms controlling the formation of the plant cell surface in tip-growing cells are functionally conserved among land plants.</title>
        <authorList>
            <person name="Honkanen S."/>
            <person name="Jones V.A."/>
            <person name="Morieri G."/>
            <person name="Champion C."/>
            <person name="Hetherington A.J."/>
            <person name="Kelly S."/>
            <person name="Saint-Marcoux D."/>
            <person name="Proust H."/>
            <person name="Prescott H."/>
            <person name="Dolan L."/>
        </authorList>
    </citation>
    <scope>NUCLEOTIDE SEQUENCE [LARGE SCALE GENOMIC DNA]</scope>
    <source>
        <tissue evidence="2">Whole gametophyte</tissue>
    </source>
</reference>
<feature type="region of interest" description="Disordered" evidence="1">
    <location>
        <begin position="119"/>
        <end position="208"/>
    </location>
</feature>
<accession>A0A176VXI6</accession>
<organism evidence="2 3">
    <name type="scientific">Marchantia polymorpha subsp. ruderalis</name>
    <dbReference type="NCBI Taxonomy" id="1480154"/>
    <lineage>
        <taxon>Eukaryota</taxon>
        <taxon>Viridiplantae</taxon>
        <taxon>Streptophyta</taxon>
        <taxon>Embryophyta</taxon>
        <taxon>Marchantiophyta</taxon>
        <taxon>Marchantiopsida</taxon>
        <taxon>Marchantiidae</taxon>
        <taxon>Marchantiales</taxon>
        <taxon>Marchantiaceae</taxon>
        <taxon>Marchantia</taxon>
    </lineage>
</organism>
<keyword evidence="3" id="KW-1185">Reference proteome</keyword>
<feature type="compositionally biased region" description="Basic and acidic residues" evidence="1">
    <location>
        <begin position="148"/>
        <end position="159"/>
    </location>
</feature>
<protein>
    <submittedName>
        <fullName evidence="2">Uncharacterized protein</fullName>
    </submittedName>
</protein>
<sequence length="265" mass="29450">MERELKYNNRISQGASNHHLAFVHEAELGQRKMLNVKATWKHVVRRRRFAQLWKLSDTGSKSERASRQRKEEGEGQEKTCELPKANLVRGEKSGHAKDYPCLSLSVRYVPKPWVQYMSRPARKGDRPTDLAWPRRAEQSTSDQQISRSEPRGEPRERSVEQCGEACESSNPPRPDSPRAAPARGIRKYQTRRPGDRTHARGPAPNRAMARVRECPPALFVMISVSSSVAPSVASGRFEAAAAAADLRSPSSSSSSSPFSSSSASS</sequence>
<feature type="region of interest" description="Disordered" evidence="1">
    <location>
        <begin position="241"/>
        <end position="265"/>
    </location>
</feature>
<dbReference type="AlphaFoldDB" id="A0A176VXI6"/>
<evidence type="ECO:0000313" key="2">
    <source>
        <dbReference type="EMBL" id="OAE25528.1"/>
    </source>
</evidence>
<dbReference type="EMBL" id="LVLJ01002329">
    <property type="protein sequence ID" value="OAE25528.1"/>
    <property type="molecule type" value="Genomic_DNA"/>
</dbReference>
<feature type="compositionally biased region" description="Basic and acidic residues" evidence="1">
    <location>
        <begin position="122"/>
        <end position="137"/>
    </location>
</feature>
<gene>
    <name evidence="2" type="ORF">AXG93_1543s1450</name>
</gene>
<feature type="region of interest" description="Disordered" evidence="1">
    <location>
        <begin position="56"/>
        <end position="80"/>
    </location>
</feature>
<evidence type="ECO:0000313" key="3">
    <source>
        <dbReference type="Proteomes" id="UP000077202"/>
    </source>
</evidence>
<name>A0A176VXI6_MARPO</name>
<evidence type="ECO:0000256" key="1">
    <source>
        <dbReference type="SAM" id="MobiDB-lite"/>
    </source>
</evidence>
<comment type="caution">
    <text evidence="2">The sequence shown here is derived from an EMBL/GenBank/DDBJ whole genome shotgun (WGS) entry which is preliminary data.</text>
</comment>
<proteinExistence type="predicted"/>